<protein>
    <submittedName>
        <fullName evidence="1">Uncharacterized protein</fullName>
    </submittedName>
</protein>
<accession>A0ACB0E507</accession>
<organism evidence="1 2">
    <name type="scientific">Rangifer tarandus platyrhynchus</name>
    <name type="common">Svalbard reindeer</name>
    <dbReference type="NCBI Taxonomy" id="3082113"/>
    <lineage>
        <taxon>Eukaryota</taxon>
        <taxon>Metazoa</taxon>
        <taxon>Chordata</taxon>
        <taxon>Craniata</taxon>
        <taxon>Vertebrata</taxon>
        <taxon>Euteleostomi</taxon>
        <taxon>Mammalia</taxon>
        <taxon>Eutheria</taxon>
        <taxon>Laurasiatheria</taxon>
        <taxon>Artiodactyla</taxon>
        <taxon>Ruminantia</taxon>
        <taxon>Pecora</taxon>
        <taxon>Cervidae</taxon>
        <taxon>Odocoileinae</taxon>
        <taxon>Rangifer</taxon>
    </lineage>
</organism>
<sequence>MLDLLMEEKAGIMVRSDLRKNFPSDDRAAEPRSYSGLIPPSCQFPVISRGSSQDAAAGSPRSTASARQQRALAACRMARAARTGRRAARGMEGRGALEGRGDGGVRRDWAAQGPSAEMCLEGMEPASHLLMRERVWGAGRSSRLLWVHVPPPAVPPRALGSRPSPRAVCYGWGAVPTGAEARRPALPGSHWLQVVRAGAHRHPQECSDAASVGGPQREFHTPGPRATAPCLPSPRGQAQNACFLALAGSPDPVTRKTPETGPQGL</sequence>
<dbReference type="EMBL" id="OX596098">
    <property type="protein sequence ID" value="CAI9695509.1"/>
    <property type="molecule type" value="Genomic_DNA"/>
</dbReference>
<evidence type="ECO:0000313" key="1">
    <source>
        <dbReference type="EMBL" id="CAI9695509.1"/>
    </source>
</evidence>
<gene>
    <name evidence="1" type="ORF">MRATA1EN3_LOCUS6722</name>
</gene>
<evidence type="ECO:0000313" key="2">
    <source>
        <dbReference type="Proteomes" id="UP001162501"/>
    </source>
</evidence>
<reference evidence="1" key="1">
    <citation type="submission" date="2023-05" db="EMBL/GenBank/DDBJ databases">
        <authorList>
            <consortium name="ELIXIR-Norway"/>
        </authorList>
    </citation>
    <scope>NUCLEOTIDE SEQUENCE</scope>
</reference>
<name>A0ACB0E507_RANTA</name>
<dbReference type="Proteomes" id="UP001162501">
    <property type="component" value="Chromosome 14"/>
</dbReference>
<proteinExistence type="predicted"/>